<gene>
    <name evidence="2" type="ORF">Amme_031_043</name>
</gene>
<reference evidence="2 3" key="2">
    <citation type="journal article" date="2014" name="FEMS Microbiol. Lett.">
        <title>Draft genomic DNA sequence of the facultatively methylotrophic bacterium Acidomonas methanolica type strain MB58.</title>
        <authorList>
            <person name="Higashiura N."/>
            <person name="Hadano H."/>
            <person name="Hirakawa H."/>
            <person name="Matsutani M."/>
            <person name="Takabe S."/>
            <person name="Matsushita K."/>
            <person name="Azuma Y."/>
        </authorList>
    </citation>
    <scope>NUCLEOTIDE SEQUENCE [LARGE SCALE GENOMIC DNA]</scope>
    <source>
        <strain evidence="2 3">MB58</strain>
    </source>
</reference>
<dbReference type="InterPro" id="IPR001173">
    <property type="entry name" value="Glyco_trans_2-like"/>
</dbReference>
<dbReference type="Gene3D" id="3.90.550.10">
    <property type="entry name" value="Spore Coat Polysaccharide Biosynthesis Protein SpsA, Chain A"/>
    <property type="match status" value="2"/>
</dbReference>
<dbReference type="RefSeq" id="WP_052511771.1">
    <property type="nucleotide sequence ID" value="NZ_BAND01000031.1"/>
</dbReference>
<keyword evidence="3" id="KW-1185">Reference proteome</keyword>
<dbReference type="EMBL" id="BAND01000031">
    <property type="protein sequence ID" value="GAJ28581.1"/>
    <property type="molecule type" value="Genomic_DNA"/>
</dbReference>
<dbReference type="OrthoDB" id="9783791at2"/>
<reference evidence="3" key="1">
    <citation type="journal article" date="2014" name="FEMS Microbiol. Lett.">
        <title>Draft Genomic DNA Sequence of the Facultatively Methylotrophic Bacterium Acidomonas methanolica type strain MB58.</title>
        <authorList>
            <person name="Higashiura N."/>
            <person name="Hadano H."/>
            <person name="Hirakawa H."/>
            <person name="Matsutani M."/>
            <person name="Takabe S."/>
            <person name="Matsushita K."/>
            <person name="Azuma Y."/>
        </authorList>
    </citation>
    <scope>NUCLEOTIDE SEQUENCE [LARGE SCALE GENOMIC DNA]</scope>
    <source>
        <strain evidence="3">MB58</strain>
    </source>
</reference>
<feature type="domain" description="Glycosyltransferase 2-like" evidence="1">
    <location>
        <begin position="554"/>
        <end position="732"/>
    </location>
</feature>
<dbReference type="GO" id="GO:0016757">
    <property type="term" value="F:glycosyltransferase activity"/>
    <property type="evidence" value="ECO:0007669"/>
    <property type="project" value="UniProtKB-KW"/>
</dbReference>
<feature type="domain" description="Glycosyltransferase 2-like" evidence="1">
    <location>
        <begin position="298"/>
        <end position="422"/>
    </location>
</feature>
<name>A0A023D450_ACIMT</name>
<accession>A0A023D450</accession>
<dbReference type="InterPro" id="IPR029044">
    <property type="entry name" value="Nucleotide-diphossugar_trans"/>
</dbReference>
<evidence type="ECO:0000313" key="2">
    <source>
        <dbReference type="EMBL" id="GAJ28581.1"/>
    </source>
</evidence>
<organism evidence="2 3">
    <name type="scientific">Acidomonas methanolica NBRC 104435</name>
    <dbReference type="NCBI Taxonomy" id="1231351"/>
    <lineage>
        <taxon>Bacteria</taxon>
        <taxon>Pseudomonadati</taxon>
        <taxon>Pseudomonadota</taxon>
        <taxon>Alphaproteobacteria</taxon>
        <taxon>Acetobacterales</taxon>
        <taxon>Acetobacteraceae</taxon>
        <taxon>Acidomonas</taxon>
    </lineage>
</organism>
<dbReference type="SUPFAM" id="SSF53448">
    <property type="entry name" value="Nucleotide-diphospho-sugar transferases"/>
    <property type="match status" value="2"/>
</dbReference>
<dbReference type="Pfam" id="PF00535">
    <property type="entry name" value="Glycos_transf_2"/>
    <property type="match status" value="2"/>
</dbReference>
<dbReference type="AlphaFoldDB" id="A0A023D450"/>
<dbReference type="PANTHER" id="PTHR43179:SF7">
    <property type="entry name" value="RHAMNOSYLTRANSFERASE WBBL"/>
    <property type="match status" value="1"/>
</dbReference>
<evidence type="ECO:0000313" key="3">
    <source>
        <dbReference type="Proteomes" id="UP000019760"/>
    </source>
</evidence>
<sequence>MSSLDATRFIGALDVCEMGLAKGWAFDRLPPHQPAKLHVLIDNQEIDQILCDRLRPDVDEVLSLTGLPLGFEYEIPEQFFDGEPHRIGFRLGNRASLLALDPANAAERVDHLVFDGKIPVRYEAVLDGIKRGVLRGWALQSTRKTPRRGGVLLKITVDGAQIAQVRADRYRGDVAAALDCDPNCGYEVVLPTRLRSSAPRQFRAFILPDGKEVDGSPYVTSIANDLLETRLVDIADTIGRLQKELTQLRNDIRDIIPRPSHNLSNYDIWARHYQADLRARLVKARLETPLTDEPLVSVLCPTYKPLMRDFEAAIESVIGQSYRNWELIIVDDGGKSRDVAARITRYCMADPRIRALTLAENQGISNATNVAMDAAQGKYTVFFDHDDLLLDVAIEVMVRAAERTGGKLLYSDEDKIDQAGYFLDPNLKPDFNYRYLLGCNYICHLTMIDTATMRAIGHLKTEYDGAQDHDFMLRAAERLNPSEIVHVPEILYHWRMTPNSTAVSIANKQYAVKAGVRAVTDHLKRMKTRAKVEAINNMSIYRVLWKVTKQPSVTVIIPFKDQIETTRRCLHALLDNTDYNHFEILFVDNWSVTEEARDFIGEARKIPNVRVLTVEEPFNYSRLNNLAVAHSNSDFYMFMNNDVFVEDSNWLKYMVGEATAAPDIAAVGAKLLYPTRIVQHSGVVVGPAGVAAHVHLGLSAEDYGYIGRARLTHEVSAVTAAAMLMRADVFHEIGGFDEKELQVAYNDVDLCLKIRSAGYRIVFCADAVAFHHESLSRGSDQTPENEWRFFDETQTIQNRWKDNAIFRQDPAYSRFFTVDRPPFFDLHAPSELEPVPL</sequence>
<evidence type="ECO:0000259" key="1">
    <source>
        <dbReference type="Pfam" id="PF00535"/>
    </source>
</evidence>
<protein>
    <submittedName>
        <fullName evidence="2">O-antigen biosynthesis protein RfbC</fullName>
    </submittedName>
</protein>
<dbReference type="PANTHER" id="PTHR43179">
    <property type="entry name" value="RHAMNOSYLTRANSFERASE WBBL"/>
    <property type="match status" value="1"/>
</dbReference>
<comment type="caution">
    <text evidence="2">The sequence shown here is derived from an EMBL/GenBank/DDBJ whole genome shotgun (WGS) entry which is preliminary data.</text>
</comment>
<dbReference type="CDD" id="cd04186">
    <property type="entry name" value="GT_2_like_c"/>
    <property type="match status" value="1"/>
</dbReference>
<dbReference type="Proteomes" id="UP000019760">
    <property type="component" value="Unassembled WGS sequence"/>
</dbReference>
<proteinExistence type="predicted"/>